<feature type="compositionally biased region" description="Basic and acidic residues" evidence="8">
    <location>
        <begin position="1"/>
        <end position="15"/>
    </location>
</feature>
<keyword evidence="2 7" id="KW-0547">Nucleotide-binding</keyword>
<reference evidence="11" key="1">
    <citation type="submission" date="2019-11" db="EMBL/GenBank/DDBJ databases">
        <title>Leishmania tarentolae CDS.</title>
        <authorList>
            <person name="Goto Y."/>
            <person name="Yamagishi J."/>
        </authorList>
    </citation>
    <scope>NUCLEOTIDE SEQUENCE [LARGE SCALE GENOMIC DNA]</scope>
    <source>
        <strain evidence="11">Parrot Tar II</strain>
    </source>
</reference>
<organism evidence="11 12">
    <name type="scientific">Leishmania tarentolae</name>
    <name type="common">Sauroleishmania tarentolae</name>
    <dbReference type="NCBI Taxonomy" id="5689"/>
    <lineage>
        <taxon>Eukaryota</taxon>
        <taxon>Discoba</taxon>
        <taxon>Euglenozoa</taxon>
        <taxon>Kinetoplastea</taxon>
        <taxon>Metakinetoplastina</taxon>
        <taxon>Trypanosomatida</taxon>
        <taxon>Trypanosomatidae</taxon>
        <taxon>Leishmaniinae</taxon>
        <taxon>Leishmania</taxon>
        <taxon>lizard Leishmania</taxon>
    </lineage>
</organism>
<proteinExistence type="inferred from homology"/>
<dbReference type="Pfam" id="PF00069">
    <property type="entry name" value="Pkinase"/>
    <property type="match status" value="1"/>
</dbReference>
<evidence type="ECO:0000256" key="9">
    <source>
        <dbReference type="SAM" id="Phobius"/>
    </source>
</evidence>
<dbReference type="PROSITE" id="PS50011">
    <property type="entry name" value="PROTEIN_KINASE_DOM"/>
    <property type="match status" value="1"/>
</dbReference>
<feature type="compositionally biased region" description="Low complexity" evidence="8">
    <location>
        <begin position="200"/>
        <end position="209"/>
    </location>
</feature>
<dbReference type="FunFam" id="1.10.510.10:FF:001501">
    <property type="entry name" value="Protein kinase, putative"/>
    <property type="match status" value="1"/>
</dbReference>
<feature type="transmembrane region" description="Helical" evidence="9">
    <location>
        <begin position="370"/>
        <end position="391"/>
    </location>
</feature>
<keyword evidence="9" id="KW-0812">Transmembrane</keyword>
<feature type="compositionally biased region" description="Low complexity" evidence="8">
    <location>
        <begin position="1912"/>
        <end position="1930"/>
    </location>
</feature>
<feature type="region of interest" description="Disordered" evidence="8">
    <location>
        <begin position="1"/>
        <end position="62"/>
    </location>
</feature>
<evidence type="ECO:0000259" key="10">
    <source>
        <dbReference type="PROSITE" id="PS50011"/>
    </source>
</evidence>
<dbReference type="EC" id="2.7.12.2" evidence="6"/>
<evidence type="ECO:0000256" key="7">
    <source>
        <dbReference type="PROSITE-ProRule" id="PRU10141"/>
    </source>
</evidence>
<gene>
    <name evidence="11" type="ORF">LtaPh_3325100</name>
</gene>
<keyword evidence="9" id="KW-1133">Transmembrane helix</keyword>
<keyword evidence="12" id="KW-1185">Reference proteome</keyword>
<dbReference type="EMBL" id="BLBS01000052">
    <property type="protein sequence ID" value="GET91984.1"/>
    <property type="molecule type" value="Genomic_DNA"/>
</dbReference>
<keyword evidence="3 11" id="KW-0418">Kinase</keyword>
<keyword evidence="1" id="KW-0808">Transferase</keyword>
<evidence type="ECO:0000256" key="1">
    <source>
        <dbReference type="ARBA" id="ARBA00022679"/>
    </source>
</evidence>
<dbReference type="InterPro" id="IPR017441">
    <property type="entry name" value="Protein_kinase_ATP_BS"/>
</dbReference>
<feature type="region of interest" description="Disordered" evidence="8">
    <location>
        <begin position="1875"/>
        <end position="1938"/>
    </location>
</feature>
<feature type="region of interest" description="Disordered" evidence="8">
    <location>
        <begin position="1723"/>
        <end position="1749"/>
    </location>
</feature>
<feature type="binding site" evidence="7">
    <location>
        <position position="1507"/>
    </location>
    <ligand>
        <name>ATP</name>
        <dbReference type="ChEBI" id="CHEBI:30616"/>
    </ligand>
</feature>
<evidence type="ECO:0000256" key="6">
    <source>
        <dbReference type="ARBA" id="ARBA00038999"/>
    </source>
</evidence>
<evidence type="ECO:0000256" key="4">
    <source>
        <dbReference type="ARBA" id="ARBA00022840"/>
    </source>
</evidence>
<dbReference type="Proteomes" id="UP000419144">
    <property type="component" value="Unassembled WGS sequence"/>
</dbReference>
<name>A0A640KSI5_LEITA</name>
<evidence type="ECO:0000256" key="8">
    <source>
        <dbReference type="SAM" id="MobiDB-lite"/>
    </source>
</evidence>
<dbReference type="GO" id="GO:0004708">
    <property type="term" value="F:MAP kinase kinase activity"/>
    <property type="evidence" value="ECO:0007669"/>
    <property type="project" value="UniProtKB-EC"/>
</dbReference>
<dbReference type="OrthoDB" id="4062651at2759"/>
<feature type="compositionally biased region" description="Polar residues" evidence="8">
    <location>
        <begin position="1723"/>
        <end position="1743"/>
    </location>
</feature>
<dbReference type="PROSITE" id="PS00107">
    <property type="entry name" value="PROTEIN_KINASE_ATP"/>
    <property type="match status" value="1"/>
</dbReference>
<dbReference type="PANTHER" id="PTHR48013:SF18">
    <property type="entry name" value="KINASE, PUTATIVE-RELATED"/>
    <property type="match status" value="1"/>
</dbReference>
<dbReference type="PROSITE" id="PS00108">
    <property type="entry name" value="PROTEIN_KINASE_ST"/>
    <property type="match status" value="1"/>
</dbReference>
<feature type="region of interest" description="Disordered" evidence="8">
    <location>
        <begin position="200"/>
        <end position="228"/>
    </location>
</feature>
<dbReference type="InterPro" id="IPR008271">
    <property type="entry name" value="Ser/Thr_kinase_AS"/>
</dbReference>
<feature type="compositionally biased region" description="Polar residues" evidence="8">
    <location>
        <begin position="1350"/>
        <end position="1363"/>
    </location>
</feature>
<evidence type="ECO:0000256" key="5">
    <source>
        <dbReference type="ARBA" id="ARBA00038035"/>
    </source>
</evidence>
<dbReference type="GO" id="GO:0005524">
    <property type="term" value="F:ATP binding"/>
    <property type="evidence" value="ECO:0007669"/>
    <property type="project" value="UniProtKB-UniRule"/>
</dbReference>
<evidence type="ECO:0000313" key="11">
    <source>
        <dbReference type="EMBL" id="GET91984.1"/>
    </source>
</evidence>
<comment type="similarity">
    <text evidence="5">Belongs to the protein kinase superfamily. STE Ser/Thr protein kinase family. MAP kinase kinase subfamily.</text>
</comment>
<evidence type="ECO:0000256" key="2">
    <source>
        <dbReference type="ARBA" id="ARBA00022741"/>
    </source>
</evidence>
<dbReference type="VEuPathDB" id="TriTrypDB:LtaPh_3325100"/>
<feature type="domain" description="Protein kinase" evidence="10">
    <location>
        <begin position="1479"/>
        <end position="1993"/>
    </location>
</feature>
<accession>A0A640KSI5</accession>
<keyword evidence="9" id="KW-0472">Membrane</keyword>
<feature type="transmembrane region" description="Helical" evidence="9">
    <location>
        <begin position="785"/>
        <end position="810"/>
    </location>
</feature>
<dbReference type="SUPFAM" id="SSF56112">
    <property type="entry name" value="Protein kinase-like (PK-like)"/>
    <property type="match status" value="1"/>
</dbReference>
<feature type="compositionally biased region" description="Polar residues" evidence="8">
    <location>
        <begin position="1890"/>
        <end position="1911"/>
    </location>
</feature>
<dbReference type="InterPro" id="IPR011009">
    <property type="entry name" value="Kinase-like_dom_sf"/>
</dbReference>
<feature type="compositionally biased region" description="Polar residues" evidence="8">
    <location>
        <begin position="53"/>
        <end position="62"/>
    </location>
</feature>
<feature type="region of interest" description="Disordered" evidence="8">
    <location>
        <begin position="1810"/>
        <end position="1836"/>
    </location>
</feature>
<comment type="caution">
    <text evidence="11">The sequence shown here is derived from an EMBL/GenBank/DDBJ whole genome shotgun (WGS) entry which is preliminary data.</text>
</comment>
<dbReference type="InterPro" id="IPR000719">
    <property type="entry name" value="Prot_kinase_dom"/>
</dbReference>
<protein>
    <recommendedName>
        <fullName evidence="6">mitogen-activated protein kinase kinase</fullName>
        <ecNumber evidence="6">2.7.12.2</ecNumber>
    </recommendedName>
</protein>
<evidence type="ECO:0000256" key="3">
    <source>
        <dbReference type="ARBA" id="ARBA00022777"/>
    </source>
</evidence>
<dbReference type="SMART" id="SM00220">
    <property type="entry name" value="S_TKc"/>
    <property type="match status" value="1"/>
</dbReference>
<feature type="region of interest" description="Disordered" evidence="8">
    <location>
        <begin position="1350"/>
        <end position="1370"/>
    </location>
</feature>
<keyword evidence="4 7" id="KW-0067">ATP-binding</keyword>
<dbReference type="PANTHER" id="PTHR48013">
    <property type="entry name" value="DUAL SPECIFICITY MITOGEN-ACTIVATED PROTEIN KINASE KINASE 5-RELATED"/>
    <property type="match status" value="1"/>
</dbReference>
<dbReference type="Gene3D" id="1.10.510.10">
    <property type="entry name" value="Transferase(Phosphotransferase) domain 1"/>
    <property type="match status" value="2"/>
</dbReference>
<evidence type="ECO:0000313" key="12">
    <source>
        <dbReference type="Proteomes" id="UP000419144"/>
    </source>
</evidence>
<sequence>MQEEKHLCTLRDVRGEPPSSSNACLDLYPSLSKNGLPYTVEPPSAEAREEDGSQNVVPTKDVASSTRVAAPLMMDPVTGDATGVSSAPQQPPPSILVATPPLFGSVAAPQCAEMKTAVYSAVSNQLGTEEEMQNLRSGTDAASTHVSIVDINGNAGETVTSLPSVGEGAHRVENGRSRRKLCKPEVSFLQETVTAPGAGAAPSAAMPGANHSVVSGEGHLRSSHTGFGKANGAGSVTLSGAGGCLLPADGTRGHLARGTSACSNYQASSSANEGKRFDGTETVAGTLGSEKPLLPSILSADHLNRSPPPKSGSGAARRLVSLSSNAHSDTHRVDQHHYTADASTTNTCRPERRPDTTAAATEPCSCRVPVSVALVINTVITVILVASLTIVPLNSVSTHLLDYVMSTLSLSLASSYTRSVEATMRFLPNAINAYAFSYMNSSDTQAWNWTAADMPQALRQMCQAVTGTYRNPTSFLLYMSLSSPYTGYSAYCSQQYSDDDLIGNYIIDNSSQPRYFINTTTYNYAEPLTVYPAVQAMTPWEYTVDFGATKNPWHTIVMPWYEHYQKSRRPRATAGPAVVPGAAFEVDRIFSEESEFPFPNSPKGLNGHWRVFIGNVSVITYTLPFVDYAGNPASIMGALSPDGFNALHQNGVIAAGSNARAMVVDTTSGLVFITSWDQNTTVRLDNWSTSCNCTPGGSDQRAVYLEDITDPLMMAAVQYIGGREAIANTPLEVNRWSGQFTHNGSQNLMVINRVNISSDYSGMHLVVIYIMCKDDFTSFITHLQVITLVAVALVLVVIALVEVALMYLLVQPVRGVAAGLRAAAQLRNGKEFVEHATSVIKEIAEMQRDFHIMNTKLMQMKTFLPQGMLGGTTVSSDIQGFSDGDLVTFAISALHGKGEGGVWEKAHGDDGYGEACDVLGGDGSGDVCAAQRCIKDSYSDVGSLLCESEAGRQRRQSCIPPVAEVTHLRLNDRVLLEEVNHFHRRYCSTIVFCMHLMEEEISVRFLNQNCVYFAEGVLPCVLRYGGVVELQRPDYIVVSFGAHNKVALHQNRAAMCALEVMQVLNATTPIGPRVGCLIDASEYYVGTCGAVDRNALVTFSNNLVPKGDLIRVLKSVQTQIVLTQRLASTLESSMLVMPVDCMVLNPLSMKQIILYELRGHVRMLPSKVSVAMVRKVIRAVRMGFTHMLKGDYGKALEILAPFEIMELQAARLGFMCRVLVSRHINRPFVRSVTRLTFSEAHFAGYDEGCPTRWGESHESGTPFGVHGHQGVTEGLMNTANPLTAGGGAYSFPFSPFNNDLDPAILLMTPTPPMRLVVGAPLNPPSVKKGDCQRINSGSVTVATASASTCANEGSQTRHGSSRITGGKPEQNGLERVTAAHAAADEGETALFEIFVDAQLDDDDDVDDREAEVEVGGNRAGSRAYHSACNEVTNNGRFGSGEMPAEECTAASMIAGKVMHSRCKNELPLVFTDYEGNTWRRSYDILGTGAFSTVHRGLSMTGNLVALKCFQMGARNIQVHAIVDEVRLFAKLHHENVAQYLSLYVSETYVIEIMELVPGGSLDTLLTSFGSLRPESVRRYLRDIVRGLSYLHTANIVHCDIKPHNVLLAMDGQCKLSDFGSAIARATSSICSFDNVLELRGTPGYMAPEVARGDVPTMKSDVYSLGITVLELLTGKLPWEYADAFTPKLPGKLTRHKSDSEHAASQLQTCATFPLSDARVADSAVSQAGAHSSENPLNAGSASAQVPLGEPNTDTRLYATTMLSNSSCTGPATSIDETVCGGGSVLSPQSQSSKAAHTLRCLELNSNSVGMAKDSSAPPPCALESTQEERASATATSLKAATAPDLAHFQVSGTHSTLLEKLSAAKNAKADACAEDGSHMPLSGALGRSSEIGQSRQKHNNTSYSPSFASQRSSSTLLPPLPQTPHLAPSPQRRSLEQVLRSPTQLVVHIGRGLVVPRIPDTLDEDVRNFLELCLKPDPAERASISELMLHPWLM</sequence>